<name>A0A6J6JQB2_9ZZZZ</name>
<accession>A0A6J6JQB2</accession>
<feature type="transmembrane region" description="Helical" evidence="1">
    <location>
        <begin position="12"/>
        <end position="31"/>
    </location>
</feature>
<organism evidence="2">
    <name type="scientific">freshwater metagenome</name>
    <dbReference type="NCBI Taxonomy" id="449393"/>
    <lineage>
        <taxon>unclassified sequences</taxon>
        <taxon>metagenomes</taxon>
        <taxon>ecological metagenomes</taxon>
    </lineage>
</organism>
<keyword evidence="1" id="KW-0812">Transmembrane</keyword>
<proteinExistence type="predicted"/>
<reference evidence="2" key="1">
    <citation type="submission" date="2020-05" db="EMBL/GenBank/DDBJ databases">
        <authorList>
            <person name="Chiriac C."/>
            <person name="Salcher M."/>
            <person name="Ghai R."/>
            <person name="Kavagutti S V."/>
        </authorList>
    </citation>
    <scope>NUCLEOTIDE SEQUENCE</scope>
</reference>
<evidence type="ECO:0000256" key="1">
    <source>
        <dbReference type="SAM" id="Phobius"/>
    </source>
</evidence>
<sequence length="135" mass="14513">MLAPAPVVINPVALIKIGAPLAVVVMFTAPFKAMFPPYILRLSLAEIAIEELMSAAFCVDPLLPAFPNWNEAGAIVNDQSLSMLVTASKLWFGEVMAISPVTLKANLESSVILLVRSFSPPAVVKVEPWMLLVPL</sequence>
<protein>
    <submittedName>
        <fullName evidence="2">Unannotated protein</fullName>
    </submittedName>
</protein>
<gene>
    <name evidence="2" type="ORF">UFOPK2044_00793</name>
</gene>
<dbReference type="AlphaFoldDB" id="A0A6J6JQB2"/>
<keyword evidence="1" id="KW-0472">Membrane</keyword>
<evidence type="ECO:0000313" key="2">
    <source>
        <dbReference type="EMBL" id="CAB4637989.1"/>
    </source>
</evidence>
<dbReference type="EMBL" id="CAEZVO010000124">
    <property type="protein sequence ID" value="CAB4637989.1"/>
    <property type="molecule type" value="Genomic_DNA"/>
</dbReference>
<keyword evidence="1" id="KW-1133">Transmembrane helix</keyword>